<dbReference type="Proteomes" id="UP000198669">
    <property type="component" value="Unassembled WGS sequence"/>
</dbReference>
<protein>
    <recommendedName>
        <fullName evidence="2">DUF5658 domain-containing protein</fullName>
    </recommendedName>
</protein>
<evidence type="ECO:0000256" key="1">
    <source>
        <dbReference type="SAM" id="Phobius"/>
    </source>
</evidence>
<keyword evidence="1" id="KW-1133">Transmembrane helix</keyword>
<evidence type="ECO:0000313" key="3">
    <source>
        <dbReference type="EMBL" id="APH39755.1"/>
    </source>
</evidence>
<feature type="domain" description="DUF5658" evidence="2">
    <location>
        <begin position="26"/>
        <end position="117"/>
    </location>
</feature>
<dbReference type="KEGG" id="mhaz:BHR79_09870"/>
<evidence type="ECO:0000313" key="6">
    <source>
        <dbReference type="Proteomes" id="UP000186879"/>
    </source>
</evidence>
<keyword evidence="1" id="KW-0472">Membrane</keyword>
<accession>A0A1L3Q4I1</accession>
<dbReference type="GeneID" id="30584080"/>
<reference evidence="5 7" key="2">
    <citation type="submission" date="2016-10" db="EMBL/GenBank/DDBJ databases">
        <authorList>
            <person name="de Groot N.N."/>
        </authorList>
    </citation>
    <scope>NUCLEOTIDE SEQUENCE [LARGE SCALE GENOMIC DNA]</scope>
    <source>
        <strain evidence="5 7">Z-7982</strain>
    </source>
</reference>
<dbReference type="InterPro" id="IPR043717">
    <property type="entry name" value="DUF5658"/>
</dbReference>
<feature type="transmembrane region" description="Helical" evidence="1">
    <location>
        <begin position="99"/>
        <end position="118"/>
    </location>
</feature>
<evidence type="ECO:0000313" key="8">
    <source>
        <dbReference type="Proteomes" id="UP000267921"/>
    </source>
</evidence>
<reference evidence="3 6" key="1">
    <citation type="submission" date="2016-10" db="EMBL/GenBank/DDBJ databases">
        <title>Methanohalophilus halophilus.</title>
        <authorList>
            <person name="L'haridon S."/>
        </authorList>
    </citation>
    <scope>NUCLEOTIDE SEQUENCE [LARGE SCALE GENOMIC DNA]</scope>
    <source>
        <strain evidence="3 6">Z-7982</strain>
    </source>
</reference>
<gene>
    <name evidence="3" type="ORF">BHR79_09870</name>
    <name evidence="4" type="ORF">EFE40_05390</name>
    <name evidence="5" type="ORF">SAMN04515625_0894</name>
</gene>
<keyword evidence="6" id="KW-1185">Reference proteome</keyword>
<dbReference type="EMBL" id="FNMU01000002">
    <property type="protein sequence ID" value="SDW38968.1"/>
    <property type="molecule type" value="Genomic_DNA"/>
</dbReference>
<proteinExistence type="predicted"/>
<organism evidence="3 6">
    <name type="scientific">Methanohalophilus halophilus</name>
    <dbReference type="NCBI Taxonomy" id="2177"/>
    <lineage>
        <taxon>Archaea</taxon>
        <taxon>Methanobacteriati</taxon>
        <taxon>Methanobacteriota</taxon>
        <taxon>Stenosarchaea group</taxon>
        <taxon>Methanomicrobia</taxon>
        <taxon>Methanosarcinales</taxon>
        <taxon>Methanosarcinaceae</taxon>
        <taxon>Methanohalophilus</taxon>
    </lineage>
</organism>
<feature type="transmembrane region" description="Helical" evidence="1">
    <location>
        <begin position="51"/>
        <end position="79"/>
    </location>
</feature>
<dbReference type="AlphaFoldDB" id="A0A1L3Q4I1"/>
<keyword evidence="1" id="KW-0812">Transmembrane</keyword>
<sequence>MEFLDSSTFEYPGKDLFVFLSDIKYIILFYVFGDFLTTIGALNFGVEQNGFIAFLLAEFGLGAFLLLKLLFIVVVYLNYKLIRQSGLSWSSFLWNTSKFAIAFLGIVLVVNNLMVMLTQTSLIV</sequence>
<evidence type="ECO:0000313" key="4">
    <source>
        <dbReference type="EMBL" id="RNI08907.1"/>
    </source>
</evidence>
<evidence type="ECO:0000259" key="2">
    <source>
        <dbReference type="Pfam" id="PF18902"/>
    </source>
</evidence>
<feature type="transmembrane region" description="Helical" evidence="1">
    <location>
        <begin position="25"/>
        <end position="44"/>
    </location>
</feature>
<evidence type="ECO:0000313" key="5">
    <source>
        <dbReference type="EMBL" id="SDW38968.1"/>
    </source>
</evidence>
<dbReference type="EMBL" id="CP017921">
    <property type="protein sequence ID" value="APH39755.1"/>
    <property type="molecule type" value="Genomic_DNA"/>
</dbReference>
<evidence type="ECO:0000313" key="7">
    <source>
        <dbReference type="Proteomes" id="UP000198669"/>
    </source>
</evidence>
<dbReference type="OrthoDB" id="121911at2157"/>
<reference evidence="4 8" key="3">
    <citation type="submission" date="2018-10" db="EMBL/GenBank/DDBJ databases">
        <title>Cultivation of a novel Methanohalophilus strain from Kebrit Deep of the Red Sea and a genomic comparison of members of the genus Methanohalophilus.</title>
        <authorList>
            <person name="Guan Y."/>
            <person name="Ngugi D.K."/>
            <person name="Stingl U."/>
        </authorList>
    </citation>
    <scope>NUCLEOTIDE SEQUENCE [LARGE SCALE GENOMIC DNA]</scope>
    <source>
        <strain evidence="4 8">DSM 3094</strain>
    </source>
</reference>
<dbReference type="Proteomes" id="UP000186879">
    <property type="component" value="Chromosome"/>
</dbReference>
<dbReference type="RefSeq" id="WP_072562170.1">
    <property type="nucleotide sequence ID" value="NZ_CP017921.1"/>
</dbReference>
<name>A0A1L3Q4I1_9EURY</name>
<dbReference type="Pfam" id="PF18902">
    <property type="entry name" value="DUF5658"/>
    <property type="match status" value="1"/>
</dbReference>
<dbReference type="EMBL" id="RJJG01000004">
    <property type="protein sequence ID" value="RNI08907.1"/>
    <property type="molecule type" value="Genomic_DNA"/>
</dbReference>
<dbReference type="Proteomes" id="UP000267921">
    <property type="component" value="Unassembled WGS sequence"/>
</dbReference>